<dbReference type="AlphaFoldDB" id="A0A0B7AMP2"/>
<sequence>MQIFYKLEKYFILILSFLDMTLEETGELTRDREFFRRAVIKALFYKGHATI</sequence>
<name>A0A0B7AMP2_9EUPU</name>
<organism evidence="1">
    <name type="scientific">Arion vulgaris</name>
    <dbReference type="NCBI Taxonomy" id="1028688"/>
    <lineage>
        <taxon>Eukaryota</taxon>
        <taxon>Metazoa</taxon>
        <taxon>Spiralia</taxon>
        <taxon>Lophotrochozoa</taxon>
        <taxon>Mollusca</taxon>
        <taxon>Gastropoda</taxon>
        <taxon>Heterobranchia</taxon>
        <taxon>Euthyneura</taxon>
        <taxon>Panpulmonata</taxon>
        <taxon>Eupulmonata</taxon>
        <taxon>Stylommatophora</taxon>
        <taxon>Helicina</taxon>
        <taxon>Arionoidea</taxon>
        <taxon>Arionidae</taxon>
        <taxon>Arion</taxon>
    </lineage>
</organism>
<evidence type="ECO:0000313" key="1">
    <source>
        <dbReference type="EMBL" id="CEK81261.1"/>
    </source>
</evidence>
<reference evidence="1" key="1">
    <citation type="submission" date="2014-12" db="EMBL/GenBank/DDBJ databases">
        <title>Insight into the proteome of Arion vulgaris.</title>
        <authorList>
            <person name="Aradska J."/>
            <person name="Bulat T."/>
            <person name="Smidak R."/>
            <person name="Sarate P."/>
            <person name="Gangsoo J."/>
            <person name="Sialana F."/>
            <person name="Bilban M."/>
            <person name="Lubec G."/>
        </authorList>
    </citation>
    <scope>NUCLEOTIDE SEQUENCE</scope>
    <source>
        <tissue evidence="1">Skin</tissue>
    </source>
</reference>
<dbReference type="EMBL" id="HACG01034396">
    <property type="protein sequence ID" value="CEK81261.1"/>
    <property type="molecule type" value="Transcribed_RNA"/>
</dbReference>
<accession>A0A0B7AMP2</accession>
<gene>
    <name evidence="1" type="primary">ORF125157</name>
</gene>
<proteinExistence type="predicted"/>
<protein>
    <submittedName>
        <fullName evidence="1">Uncharacterized protein</fullName>
    </submittedName>
</protein>